<organism evidence="1 2">
    <name type="scientific">Umezakia ovalisporum FSS-62</name>
    <dbReference type="NCBI Taxonomy" id="2971776"/>
    <lineage>
        <taxon>Bacteria</taxon>
        <taxon>Bacillati</taxon>
        <taxon>Cyanobacteriota</taxon>
        <taxon>Cyanophyceae</taxon>
        <taxon>Nostocales</taxon>
        <taxon>Nodulariaceae</taxon>
        <taxon>Umezakia</taxon>
    </lineage>
</organism>
<dbReference type="AlphaFoldDB" id="A0AA43GZC6"/>
<proteinExistence type="predicted"/>
<dbReference type="Pfam" id="PF13318">
    <property type="entry name" value="AtzG-like"/>
    <property type="match status" value="1"/>
</dbReference>
<comment type="caution">
    <text evidence="1">The sequence shown here is derived from an EMBL/GenBank/DDBJ whole genome shotgun (WGS) entry which is preliminary data.</text>
</comment>
<reference evidence="1 2" key="1">
    <citation type="journal article" date="2023" name="J. Phycol.">
        <title>Chrysosporum ovalisporum is synonymous with the true-branching cyanobacterium Umezakia natans (Nostocales/Aphanizomenonaceae).</title>
        <authorList>
            <person name="McGregor G.B."/>
            <person name="Sendall B.C."/>
            <person name="Niiyama Y."/>
            <person name="Tuji A."/>
            <person name="Willis A."/>
        </authorList>
    </citation>
    <scope>NUCLEOTIDE SEQUENCE [LARGE SCALE GENOMIC DNA]</scope>
    <source>
        <strain evidence="1 2">FSS-62</strain>
    </source>
</reference>
<dbReference type="InterPro" id="IPR025148">
    <property type="entry name" value="AtzG-like"/>
</dbReference>
<evidence type="ECO:0000313" key="2">
    <source>
        <dbReference type="Proteomes" id="UP001159370"/>
    </source>
</evidence>
<sequence>MKIYVEQMVLLLGLKLENEDIDSVKENFDKIAALAQLVNDFPLPEEIEPAPVFEP</sequence>
<name>A0AA43GZC6_9CYAN</name>
<protein>
    <submittedName>
        <fullName evidence="1">DUF4089 domain-containing protein</fullName>
    </submittedName>
</protein>
<dbReference type="GeneID" id="83683781"/>
<dbReference type="RefSeq" id="WP_280649728.1">
    <property type="nucleotide sequence ID" value="NZ_JANQDL010000083.1"/>
</dbReference>
<accession>A0AA43GZC6</accession>
<dbReference type="EMBL" id="JANQDL010000083">
    <property type="protein sequence ID" value="MDH6064551.1"/>
    <property type="molecule type" value="Genomic_DNA"/>
</dbReference>
<dbReference type="Proteomes" id="UP001159370">
    <property type="component" value="Unassembled WGS sequence"/>
</dbReference>
<gene>
    <name evidence="1" type="ORF">NWP23_12390</name>
</gene>
<evidence type="ECO:0000313" key="1">
    <source>
        <dbReference type="EMBL" id="MDH6064551.1"/>
    </source>
</evidence>